<feature type="non-terminal residue" evidence="1">
    <location>
        <position position="42"/>
    </location>
</feature>
<name>A0A383DJN0_9ZZZZ</name>
<gene>
    <name evidence="1" type="ORF">METZ01_LOCUS496912</name>
</gene>
<evidence type="ECO:0000313" key="1">
    <source>
        <dbReference type="EMBL" id="SVE44058.1"/>
    </source>
</evidence>
<protein>
    <submittedName>
        <fullName evidence="1">Uncharacterized protein</fullName>
    </submittedName>
</protein>
<proteinExistence type="predicted"/>
<feature type="non-terminal residue" evidence="1">
    <location>
        <position position="1"/>
    </location>
</feature>
<sequence>CCRWSVRREGSTSSRICYAPMASSKYSAQAGWRSPASTTLSA</sequence>
<reference evidence="1" key="1">
    <citation type="submission" date="2018-05" db="EMBL/GenBank/DDBJ databases">
        <authorList>
            <person name="Lanie J.A."/>
            <person name="Ng W.-L."/>
            <person name="Kazmierczak K.M."/>
            <person name="Andrzejewski T.M."/>
            <person name="Davidsen T.M."/>
            <person name="Wayne K.J."/>
            <person name="Tettelin H."/>
            <person name="Glass J.I."/>
            <person name="Rusch D."/>
            <person name="Podicherti R."/>
            <person name="Tsui H.-C.T."/>
            <person name="Winkler M.E."/>
        </authorList>
    </citation>
    <scope>NUCLEOTIDE SEQUENCE</scope>
</reference>
<dbReference type="EMBL" id="UINC01217454">
    <property type="protein sequence ID" value="SVE44058.1"/>
    <property type="molecule type" value="Genomic_DNA"/>
</dbReference>
<organism evidence="1">
    <name type="scientific">marine metagenome</name>
    <dbReference type="NCBI Taxonomy" id="408172"/>
    <lineage>
        <taxon>unclassified sequences</taxon>
        <taxon>metagenomes</taxon>
        <taxon>ecological metagenomes</taxon>
    </lineage>
</organism>
<dbReference type="AlphaFoldDB" id="A0A383DJN0"/>
<accession>A0A383DJN0</accession>